<dbReference type="PROSITE" id="PS50931">
    <property type="entry name" value="HTH_LYSR"/>
    <property type="match status" value="1"/>
</dbReference>
<evidence type="ECO:0000256" key="1">
    <source>
        <dbReference type="ARBA" id="ARBA00009437"/>
    </source>
</evidence>
<accession>A0A1D8I7J2</accession>
<keyword evidence="2" id="KW-0805">Transcription regulation</keyword>
<reference evidence="8 9" key="1">
    <citation type="submission" date="2020-04" db="EMBL/GenBank/DDBJ databases">
        <authorList>
            <person name="De Canck E."/>
        </authorList>
    </citation>
    <scope>NUCLEOTIDE SEQUENCE [LARGE SCALE GENOMIC DNA]</scope>
    <source>
        <strain evidence="6 8">LMG 3328</strain>
        <strain evidence="7 9">LMG 7053</strain>
    </source>
</reference>
<name>A0A1D8I7J2_9BURK</name>
<evidence type="ECO:0000313" key="6">
    <source>
        <dbReference type="EMBL" id="CAB3867816.1"/>
    </source>
</evidence>
<dbReference type="Proteomes" id="UP000494122">
    <property type="component" value="Unassembled WGS sequence"/>
</dbReference>
<keyword evidence="9" id="KW-1185">Reference proteome</keyword>
<dbReference type="Gene3D" id="3.40.190.290">
    <property type="match status" value="1"/>
</dbReference>
<dbReference type="Proteomes" id="UP000494161">
    <property type="component" value="Unassembled WGS sequence"/>
</dbReference>
<dbReference type="SUPFAM" id="SSF53850">
    <property type="entry name" value="Periplasmic binding protein-like II"/>
    <property type="match status" value="1"/>
</dbReference>
<dbReference type="SUPFAM" id="SSF46785">
    <property type="entry name" value="Winged helix' DNA-binding domain"/>
    <property type="match status" value="1"/>
</dbReference>
<dbReference type="InterPro" id="IPR000847">
    <property type="entry name" value="LysR_HTH_N"/>
</dbReference>
<dbReference type="EMBL" id="CADILE010000007">
    <property type="protein sequence ID" value="CAB3867816.1"/>
    <property type="molecule type" value="Genomic_DNA"/>
</dbReference>
<dbReference type="InterPro" id="IPR036388">
    <property type="entry name" value="WH-like_DNA-bd_sf"/>
</dbReference>
<evidence type="ECO:0000313" key="8">
    <source>
        <dbReference type="Proteomes" id="UP000494122"/>
    </source>
</evidence>
<protein>
    <submittedName>
        <fullName evidence="6">HTH-type transcriptional regulator CysL</fullName>
    </submittedName>
</protein>
<organism evidence="6 8">
    <name type="scientific">Achromobacter ruhlandii</name>
    <dbReference type="NCBI Taxonomy" id="72557"/>
    <lineage>
        <taxon>Bacteria</taxon>
        <taxon>Pseudomonadati</taxon>
        <taxon>Pseudomonadota</taxon>
        <taxon>Betaproteobacteria</taxon>
        <taxon>Burkholderiales</taxon>
        <taxon>Alcaligenaceae</taxon>
        <taxon>Achromobacter</taxon>
    </lineage>
</organism>
<feature type="domain" description="HTH lysR-type" evidence="5">
    <location>
        <begin position="11"/>
        <end position="62"/>
    </location>
</feature>
<dbReference type="GO" id="GO:0043565">
    <property type="term" value="F:sequence-specific DNA binding"/>
    <property type="evidence" value="ECO:0007669"/>
    <property type="project" value="TreeGrafter"/>
</dbReference>
<evidence type="ECO:0000313" key="9">
    <source>
        <dbReference type="Proteomes" id="UP000494161"/>
    </source>
</evidence>
<evidence type="ECO:0000259" key="5">
    <source>
        <dbReference type="PROSITE" id="PS50931"/>
    </source>
</evidence>
<dbReference type="InterPro" id="IPR058163">
    <property type="entry name" value="LysR-type_TF_proteobact-type"/>
</dbReference>
<dbReference type="Pfam" id="PF00126">
    <property type="entry name" value="HTH_1"/>
    <property type="match status" value="1"/>
</dbReference>
<dbReference type="PRINTS" id="PR00039">
    <property type="entry name" value="HTHLYSR"/>
</dbReference>
<evidence type="ECO:0000313" key="7">
    <source>
        <dbReference type="EMBL" id="CAB3946387.1"/>
    </source>
</evidence>
<sequence>MTKPIGWELYRSFLAVLAEGSLSGAARALGITQPTVGRHIAALERALGQVLFTRSQTGLLATDAALALRGYAEAMHSHAAALERAAAAQGPGVSGTVRISASEVIGIEVLPPVLARLRRDHPRLTLELAPTNRVQNLLLREADIAVRMAPPKQEQLIARPVGHVDIGLYARKDYLRHRGTPATLADLAGHTLIGYDTETPFLRGAGKRLAVPWSRDSFALRADSDLAQLALIRAGAGIGFCQVALARRDRRLAPVLPDHVSFQLETWITMHEDLRASPRCKAVFDALVQCLLAHTGATR</sequence>
<keyword evidence="3" id="KW-0238">DNA-binding</keyword>
<proteinExistence type="inferred from homology"/>
<dbReference type="GO" id="GO:0003700">
    <property type="term" value="F:DNA-binding transcription factor activity"/>
    <property type="evidence" value="ECO:0007669"/>
    <property type="project" value="InterPro"/>
</dbReference>
<dbReference type="AlphaFoldDB" id="A0A1D8I7J2"/>
<dbReference type="InterPro" id="IPR005119">
    <property type="entry name" value="LysR_subst-bd"/>
</dbReference>
<dbReference type="Pfam" id="PF03466">
    <property type="entry name" value="LysR_substrate"/>
    <property type="match status" value="1"/>
</dbReference>
<comment type="similarity">
    <text evidence="1">Belongs to the LysR transcriptional regulatory family.</text>
</comment>
<dbReference type="EMBL" id="CADILJ010000013">
    <property type="protein sequence ID" value="CAB3946387.1"/>
    <property type="molecule type" value="Genomic_DNA"/>
</dbReference>
<evidence type="ECO:0000256" key="4">
    <source>
        <dbReference type="ARBA" id="ARBA00023163"/>
    </source>
</evidence>
<dbReference type="InterPro" id="IPR036390">
    <property type="entry name" value="WH_DNA-bd_sf"/>
</dbReference>
<dbReference type="GO" id="GO:0006351">
    <property type="term" value="P:DNA-templated transcription"/>
    <property type="evidence" value="ECO:0007669"/>
    <property type="project" value="TreeGrafter"/>
</dbReference>
<dbReference type="GeneID" id="55559617"/>
<keyword evidence="4" id="KW-0804">Transcription</keyword>
<dbReference type="PANTHER" id="PTHR30537:SF3">
    <property type="entry name" value="TRANSCRIPTIONAL REGULATORY PROTEIN"/>
    <property type="match status" value="1"/>
</dbReference>
<gene>
    <name evidence="6" type="primary">cysL_2</name>
    <name evidence="6" type="ORF">LMG3328_02624</name>
    <name evidence="7" type="ORF">LMG7053_02138</name>
</gene>
<dbReference type="RefSeq" id="WP_049072889.1">
    <property type="nucleotide sequence ID" value="NZ_CADIKY010000004.1"/>
</dbReference>
<evidence type="ECO:0000256" key="3">
    <source>
        <dbReference type="ARBA" id="ARBA00023125"/>
    </source>
</evidence>
<dbReference type="Gene3D" id="1.10.10.10">
    <property type="entry name" value="Winged helix-like DNA-binding domain superfamily/Winged helix DNA-binding domain"/>
    <property type="match status" value="1"/>
</dbReference>
<evidence type="ECO:0000256" key="2">
    <source>
        <dbReference type="ARBA" id="ARBA00023015"/>
    </source>
</evidence>
<dbReference type="PANTHER" id="PTHR30537">
    <property type="entry name" value="HTH-TYPE TRANSCRIPTIONAL REGULATOR"/>
    <property type="match status" value="1"/>
</dbReference>